<dbReference type="RefSeq" id="WP_127953601.1">
    <property type="nucleotide sequence ID" value="NZ_RKLO01000003.1"/>
</dbReference>
<comment type="caution">
    <text evidence="2">The sequence shown here is derived from an EMBL/GenBank/DDBJ whole genome shotgun (WGS) entry which is preliminary data.</text>
</comment>
<dbReference type="OrthoDB" id="4467508at2"/>
<dbReference type="EMBL" id="RKLO01000003">
    <property type="protein sequence ID" value="RVW03009.1"/>
    <property type="molecule type" value="Genomic_DNA"/>
</dbReference>
<dbReference type="Proteomes" id="UP000283479">
    <property type="component" value="Unassembled WGS sequence"/>
</dbReference>
<reference evidence="2 3" key="1">
    <citation type="submission" date="2018-11" db="EMBL/GenBank/DDBJ databases">
        <title>Rhodococcus spongicola sp. nov. and Rhodococcus xishaensis sp. nov. from marine sponges.</title>
        <authorList>
            <person name="Li L."/>
            <person name="Lin H.W."/>
        </authorList>
    </citation>
    <scope>NUCLEOTIDE SEQUENCE [LARGE SCALE GENOMIC DNA]</scope>
    <source>
        <strain evidence="2 3">LHW51113</strain>
    </source>
</reference>
<evidence type="ECO:0000256" key="1">
    <source>
        <dbReference type="SAM" id="MobiDB-lite"/>
    </source>
</evidence>
<dbReference type="AlphaFoldDB" id="A0A3S3A9R4"/>
<name>A0A3S3A9R4_9NOCA</name>
<proteinExistence type="predicted"/>
<evidence type="ECO:0008006" key="4">
    <source>
        <dbReference type="Google" id="ProtNLM"/>
    </source>
</evidence>
<keyword evidence="3" id="KW-1185">Reference proteome</keyword>
<accession>A0A3S3A9R4</accession>
<feature type="compositionally biased region" description="Low complexity" evidence="1">
    <location>
        <begin position="19"/>
        <end position="37"/>
    </location>
</feature>
<protein>
    <recommendedName>
        <fullName evidence="4">Tail assembly chaperone</fullName>
    </recommendedName>
</protein>
<organism evidence="2 3">
    <name type="scientific">Rhodococcus xishaensis</name>
    <dbReference type="NCBI Taxonomy" id="2487364"/>
    <lineage>
        <taxon>Bacteria</taxon>
        <taxon>Bacillati</taxon>
        <taxon>Actinomycetota</taxon>
        <taxon>Actinomycetes</taxon>
        <taxon>Mycobacteriales</taxon>
        <taxon>Nocardiaceae</taxon>
        <taxon>Rhodococcus</taxon>
    </lineage>
</organism>
<feature type="compositionally biased region" description="Basic residues" evidence="1">
    <location>
        <begin position="7"/>
        <end position="18"/>
    </location>
</feature>
<sequence>MPGTRKTAAKKAAPRKAASRTAHPAPDAPAGGPAATPEAEANRFDLLSVLDTESLEPIQATFRGIDVDIRRSFTGEEAVRFMAHVAATRLDAALEIIVGEVASELLQALAELSVTHCSALLNKVFEMSGLTEGEIVAPLPASYTGMAGAQP</sequence>
<gene>
    <name evidence="2" type="ORF">EGT50_09875</name>
</gene>
<feature type="region of interest" description="Disordered" evidence="1">
    <location>
        <begin position="1"/>
        <end position="37"/>
    </location>
</feature>
<evidence type="ECO:0000313" key="2">
    <source>
        <dbReference type="EMBL" id="RVW03009.1"/>
    </source>
</evidence>
<evidence type="ECO:0000313" key="3">
    <source>
        <dbReference type="Proteomes" id="UP000283479"/>
    </source>
</evidence>